<evidence type="ECO:0000313" key="3">
    <source>
        <dbReference type="Proteomes" id="UP000463051"/>
    </source>
</evidence>
<evidence type="ECO:0000313" key="2">
    <source>
        <dbReference type="EMBL" id="MRN52719.1"/>
    </source>
</evidence>
<name>A0A7X2L0V7_9BACL</name>
<keyword evidence="1" id="KW-0812">Transmembrane</keyword>
<dbReference type="Proteomes" id="UP000463051">
    <property type="component" value="Unassembled WGS sequence"/>
</dbReference>
<evidence type="ECO:0000256" key="1">
    <source>
        <dbReference type="SAM" id="Phobius"/>
    </source>
</evidence>
<keyword evidence="1" id="KW-0472">Membrane</keyword>
<dbReference type="EMBL" id="WJXB01000002">
    <property type="protein sequence ID" value="MRN52719.1"/>
    <property type="molecule type" value="Genomic_DNA"/>
</dbReference>
<dbReference type="RefSeq" id="WP_154117711.1">
    <property type="nucleotide sequence ID" value="NZ_WJXB01000002.1"/>
</dbReference>
<gene>
    <name evidence="2" type="ORF">GJB61_06870</name>
</gene>
<comment type="caution">
    <text evidence="2">The sequence shown here is derived from an EMBL/GenBank/DDBJ whole genome shotgun (WGS) entry which is preliminary data.</text>
</comment>
<keyword evidence="3" id="KW-1185">Reference proteome</keyword>
<protein>
    <submittedName>
        <fullName evidence="2">Uncharacterized protein</fullName>
    </submittedName>
</protein>
<organism evidence="2 3">
    <name type="scientific">Paenibacillus monticola</name>
    <dbReference type="NCBI Taxonomy" id="2666075"/>
    <lineage>
        <taxon>Bacteria</taxon>
        <taxon>Bacillati</taxon>
        <taxon>Bacillota</taxon>
        <taxon>Bacilli</taxon>
        <taxon>Bacillales</taxon>
        <taxon>Paenibacillaceae</taxon>
        <taxon>Paenibacillus</taxon>
    </lineage>
</organism>
<proteinExistence type="predicted"/>
<reference evidence="2 3" key="1">
    <citation type="submission" date="2019-11" db="EMBL/GenBank/DDBJ databases">
        <title>Paenibacillus monticola sp. nov., a novel PGPR strain isolated from mountain sample in China.</title>
        <authorList>
            <person name="Zhao Q."/>
            <person name="Li H.-P."/>
            <person name="Zhang J.-L."/>
        </authorList>
    </citation>
    <scope>NUCLEOTIDE SEQUENCE [LARGE SCALE GENOMIC DNA]</scope>
    <source>
        <strain evidence="2 3">LC-T2</strain>
    </source>
</reference>
<accession>A0A7X2L0V7</accession>
<feature type="transmembrane region" description="Helical" evidence="1">
    <location>
        <begin position="98"/>
        <end position="115"/>
    </location>
</feature>
<dbReference type="AlphaFoldDB" id="A0A7X2L0V7"/>
<sequence length="299" mass="34170">MNEQLKQTYERLNLSENITREELDKRFDLLLKRMRSVSTERDKQSYEEEFQAYKFILASLDQQEIQAAENLRLKKWGRFTGIARKGEHFFRLYKMHTILAFIVVIVLIVAGRGIYSHVQEQKYLASLPPIDAKIMFMGNYMLHDSEAENTALEEAFIALYPKWKRVETQIVYLPVTENGSLDMNYQQKAIVQLAADPPDILIMDEAAFQWIGQQAGLRNLDVVVAAGGISSEDVRLKKANNLESNLQEVVGLDITDTKFASGLPLNPSTMIASVLTLDEQKAKSMMEFIEQVIQEADAR</sequence>
<keyword evidence="1" id="KW-1133">Transmembrane helix</keyword>